<dbReference type="Proteomes" id="UP001151760">
    <property type="component" value="Unassembled WGS sequence"/>
</dbReference>
<dbReference type="Pfam" id="PF00078">
    <property type="entry name" value="RVT_1"/>
    <property type="match status" value="1"/>
</dbReference>
<gene>
    <name evidence="3" type="ORF">Tco_0938775</name>
</gene>
<dbReference type="InterPro" id="IPR000477">
    <property type="entry name" value="RT_dom"/>
</dbReference>
<feature type="domain" description="Reverse transcriptase" evidence="2">
    <location>
        <begin position="27"/>
        <end position="129"/>
    </location>
</feature>
<name>A0ABQ5DI53_9ASTR</name>
<comment type="caution">
    <text evidence="3">The sequence shown here is derived from an EMBL/GenBank/DDBJ whole genome shotgun (WGS) entry which is preliminary data.</text>
</comment>
<dbReference type="CDD" id="cd01650">
    <property type="entry name" value="RT_nLTR_like"/>
    <property type="match status" value="1"/>
</dbReference>
<evidence type="ECO:0000256" key="1">
    <source>
        <dbReference type="SAM" id="MobiDB-lite"/>
    </source>
</evidence>
<dbReference type="InterPro" id="IPR052343">
    <property type="entry name" value="Retrotransposon-Effector_Assoc"/>
</dbReference>
<accession>A0ABQ5DI53</accession>
<dbReference type="PANTHER" id="PTHR46890">
    <property type="entry name" value="NON-LTR RETROLELEMENT REVERSE TRANSCRIPTASE-LIKE PROTEIN-RELATED"/>
    <property type="match status" value="1"/>
</dbReference>
<evidence type="ECO:0000313" key="3">
    <source>
        <dbReference type="EMBL" id="GJT38910.1"/>
    </source>
</evidence>
<proteinExistence type="predicted"/>
<keyword evidence="3" id="KW-0548">Nucleotidyltransferase</keyword>
<sequence>MIFEAIKYFFTCGEIPKGCNSTFIALIPKNPDANMVKDFRPISLIGSIYKIIAKILTNRLVGVLGDIVNEVQSAFISERQILDGPFILNEIMQWCRKRKKQSLIFKVNFEKAYDSVRWDFLEYIMAQFLSMESYGGNPIHKVSKASYMGTIPETFPQTVLAGHNQYKVLFKQDDIPTFEYTLQFSATFKLPWILSFTHKKKEVEGTSPPLLIRQFSAKWWKVIKESQADKAAVDRYYKSLIPRTTSVSPSSSVSGSSMTNKEIA</sequence>
<evidence type="ECO:0000259" key="2">
    <source>
        <dbReference type="Pfam" id="PF00078"/>
    </source>
</evidence>
<dbReference type="GO" id="GO:0003964">
    <property type="term" value="F:RNA-directed DNA polymerase activity"/>
    <property type="evidence" value="ECO:0007669"/>
    <property type="project" value="UniProtKB-KW"/>
</dbReference>
<protein>
    <submittedName>
        <fullName evidence="3">RNA-directed DNA polymerase, eukaryota, reverse transcriptase zinc-binding domain protein</fullName>
    </submittedName>
</protein>
<keyword evidence="3" id="KW-0695">RNA-directed DNA polymerase</keyword>
<feature type="region of interest" description="Disordered" evidence="1">
    <location>
        <begin position="244"/>
        <end position="264"/>
    </location>
</feature>
<organism evidence="3 4">
    <name type="scientific">Tanacetum coccineum</name>
    <dbReference type="NCBI Taxonomy" id="301880"/>
    <lineage>
        <taxon>Eukaryota</taxon>
        <taxon>Viridiplantae</taxon>
        <taxon>Streptophyta</taxon>
        <taxon>Embryophyta</taxon>
        <taxon>Tracheophyta</taxon>
        <taxon>Spermatophyta</taxon>
        <taxon>Magnoliopsida</taxon>
        <taxon>eudicotyledons</taxon>
        <taxon>Gunneridae</taxon>
        <taxon>Pentapetalae</taxon>
        <taxon>asterids</taxon>
        <taxon>campanulids</taxon>
        <taxon>Asterales</taxon>
        <taxon>Asteraceae</taxon>
        <taxon>Asteroideae</taxon>
        <taxon>Anthemideae</taxon>
        <taxon>Anthemidinae</taxon>
        <taxon>Tanacetum</taxon>
    </lineage>
</organism>
<reference evidence="3" key="2">
    <citation type="submission" date="2022-01" db="EMBL/GenBank/DDBJ databases">
        <authorList>
            <person name="Yamashiro T."/>
            <person name="Shiraishi A."/>
            <person name="Satake H."/>
            <person name="Nakayama K."/>
        </authorList>
    </citation>
    <scope>NUCLEOTIDE SEQUENCE</scope>
</reference>
<evidence type="ECO:0000313" key="4">
    <source>
        <dbReference type="Proteomes" id="UP001151760"/>
    </source>
</evidence>
<dbReference type="EMBL" id="BQNB010015343">
    <property type="protein sequence ID" value="GJT38910.1"/>
    <property type="molecule type" value="Genomic_DNA"/>
</dbReference>
<keyword evidence="3" id="KW-0808">Transferase</keyword>
<reference evidence="3" key="1">
    <citation type="journal article" date="2022" name="Int. J. Mol. Sci.">
        <title>Draft Genome of Tanacetum Coccineum: Genomic Comparison of Closely Related Tanacetum-Family Plants.</title>
        <authorList>
            <person name="Yamashiro T."/>
            <person name="Shiraishi A."/>
            <person name="Nakayama K."/>
            <person name="Satake H."/>
        </authorList>
    </citation>
    <scope>NUCLEOTIDE SEQUENCE</scope>
</reference>
<dbReference type="PANTHER" id="PTHR46890:SF50">
    <property type="entry name" value="RNA-DIRECTED DNA POLYMERASE, EUKARYOTA, REVERSE TRANSCRIPTASE ZINC-BINDING DOMAIN PROTEIN-RELATED"/>
    <property type="match status" value="1"/>
</dbReference>
<feature type="compositionally biased region" description="Low complexity" evidence="1">
    <location>
        <begin position="246"/>
        <end position="257"/>
    </location>
</feature>
<keyword evidence="4" id="KW-1185">Reference proteome</keyword>